<dbReference type="EMBL" id="CP097510">
    <property type="protein sequence ID" value="URE30464.1"/>
    <property type="molecule type" value="Genomic_DNA"/>
</dbReference>
<dbReference type="AlphaFoldDB" id="A0A9E7H9W5"/>
<evidence type="ECO:0000313" key="2">
    <source>
        <dbReference type="Proteomes" id="UP001055439"/>
    </source>
</evidence>
<keyword evidence="2" id="KW-1185">Reference proteome</keyword>
<dbReference type="Proteomes" id="UP001055439">
    <property type="component" value="Chromosome 8"/>
</dbReference>
<name>A0A9E7H9W5_9LILI</name>
<evidence type="ECO:0000313" key="1">
    <source>
        <dbReference type="EMBL" id="URE30464.1"/>
    </source>
</evidence>
<proteinExistence type="predicted"/>
<protein>
    <submittedName>
        <fullName evidence="1">Uncharacterized protein</fullName>
    </submittedName>
</protein>
<reference evidence="1" key="1">
    <citation type="submission" date="2022-05" db="EMBL/GenBank/DDBJ databases">
        <title>The Musa troglodytarum L. genome provides insights into the mechanism of non-climacteric behaviour and enrichment of carotenoids.</title>
        <authorList>
            <person name="Wang J."/>
        </authorList>
    </citation>
    <scope>NUCLEOTIDE SEQUENCE</scope>
    <source>
        <tissue evidence="1">Leaf</tissue>
    </source>
</reference>
<gene>
    <name evidence="1" type="ORF">MUK42_07375</name>
</gene>
<sequence length="81" mass="9498">MHPLNWQQLQHKACGCRTSKKQSGTGGTDYRKIDCSSMRVSLLLQGVRQRWTHGEWGHDTVKEEMSPTWLRQVEESNRIMR</sequence>
<organism evidence="1 2">
    <name type="scientific">Musa troglodytarum</name>
    <name type="common">fe'i banana</name>
    <dbReference type="NCBI Taxonomy" id="320322"/>
    <lineage>
        <taxon>Eukaryota</taxon>
        <taxon>Viridiplantae</taxon>
        <taxon>Streptophyta</taxon>
        <taxon>Embryophyta</taxon>
        <taxon>Tracheophyta</taxon>
        <taxon>Spermatophyta</taxon>
        <taxon>Magnoliopsida</taxon>
        <taxon>Liliopsida</taxon>
        <taxon>Zingiberales</taxon>
        <taxon>Musaceae</taxon>
        <taxon>Musa</taxon>
    </lineage>
</organism>
<accession>A0A9E7H9W5</accession>